<protein>
    <submittedName>
        <fullName evidence="3">NfeD family protein</fullName>
    </submittedName>
</protein>
<comment type="caution">
    <text evidence="3">The sequence shown here is derived from an EMBL/GenBank/DDBJ whole genome shotgun (WGS) entry which is preliminary data.</text>
</comment>
<evidence type="ECO:0000259" key="2">
    <source>
        <dbReference type="Pfam" id="PF01957"/>
    </source>
</evidence>
<dbReference type="InterPro" id="IPR002810">
    <property type="entry name" value="NfeD-like_C"/>
</dbReference>
<sequence>MSRHRLLQTMVGLAALEGATAGAAALLWGPWGLLGALAVLLVVGDWPFGWLLERHVPARLGREALPGTRARVVASFRPGESRQAARGRIHVHGALWAARLDPGTESLPRHGEYVRVRAVEGLTLVVSPESESGAAGRSVED</sequence>
<evidence type="ECO:0000313" key="3">
    <source>
        <dbReference type="EMBL" id="MFA9460320.1"/>
    </source>
</evidence>
<organism evidence="3 4">
    <name type="scientific">Thiohalorhabdus methylotrophus</name>
    <dbReference type="NCBI Taxonomy" id="3242694"/>
    <lineage>
        <taxon>Bacteria</taxon>
        <taxon>Pseudomonadati</taxon>
        <taxon>Pseudomonadota</taxon>
        <taxon>Gammaproteobacteria</taxon>
        <taxon>Thiohalorhabdales</taxon>
        <taxon>Thiohalorhabdaceae</taxon>
        <taxon>Thiohalorhabdus</taxon>
    </lineage>
</organism>
<accession>A0ABV4TUS6</accession>
<dbReference type="SUPFAM" id="SSF141322">
    <property type="entry name" value="NfeD domain-like"/>
    <property type="match status" value="1"/>
</dbReference>
<keyword evidence="1" id="KW-0472">Membrane</keyword>
<feature type="transmembrane region" description="Helical" evidence="1">
    <location>
        <begin position="31"/>
        <end position="52"/>
    </location>
</feature>
<dbReference type="InterPro" id="IPR012340">
    <property type="entry name" value="NA-bd_OB-fold"/>
</dbReference>
<dbReference type="RefSeq" id="WP_373655103.1">
    <property type="nucleotide sequence ID" value="NZ_JBGUAW010000003.1"/>
</dbReference>
<feature type="domain" description="NfeD-like C-terminal" evidence="2">
    <location>
        <begin position="63"/>
        <end position="128"/>
    </location>
</feature>
<evidence type="ECO:0000313" key="4">
    <source>
        <dbReference type="Proteomes" id="UP001575181"/>
    </source>
</evidence>
<keyword evidence="1" id="KW-1133">Transmembrane helix</keyword>
<keyword evidence="1" id="KW-0812">Transmembrane</keyword>
<reference evidence="3 4" key="1">
    <citation type="submission" date="2024-08" db="EMBL/GenBank/DDBJ databases">
        <title>Whole-genome sequencing of halo(alkali)philic microorganisms from hypersaline lakes.</title>
        <authorList>
            <person name="Sorokin D.Y."/>
            <person name="Merkel A.Y."/>
            <person name="Messina E."/>
            <person name="Yakimov M."/>
        </authorList>
    </citation>
    <scope>NUCLEOTIDE SEQUENCE [LARGE SCALE GENOMIC DNA]</scope>
    <source>
        <strain evidence="3 4">Cl-TMA</strain>
    </source>
</reference>
<gene>
    <name evidence="3" type="ORF">ACERLL_05710</name>
</gene>
<name>A0ABV4TUS6_9GAMM</name>
<evidence type="ECO:0000256" key="1">
    <source>
        <dbReference type="SAM" id="Phobius"/>
    </source>
</evidence>
<dbReference type="EMBL" id="JBGUAW010000003">
    <property type="protein sequence ID" value="MFA9460320.1"/>
    <property type="molecule type" value="Genomic_DNA"/>
</dbReference>
<dbReference type="Pfam" id="PF01957">
    <property type="entry name" value="NfeD"/>
    <property type="match status" value="1"/>
</dbReference>
<proteinExistence type="predicted"/>
<keyword evidence="4" id="KW-1185">Reference proteome</keyword>
<dbReference type="Proteomes" id="UP001575181">
    <property type="component" value="Unassembled WGS sequence"/>
</dbReference>
<dbReference type="Gene3D" id="2.40.50.140">
    <property type="entry name" value="Nucleic acid-binding proteins"/>
    <property type="match status" value="1"/>
</dbReference>